<evidence type="ECO:0000256" key="1">
    <source>
        <dbReference type="ARBA" id="ARBA00004651"/>
    </source>
</evidence>
<keyword evidence="10" id="KW-1185">Reference proteome</keyword>
<evidence type="ECO:0000313" key="10">
    <source>
        <dbReference type="Proteomes" id="UP000261811"/>
    </source>
</evidence>
<gene>
    <name evidence="9" type="ORF">DZF91_34850</name>
</gene>
<dbReference type="InterPro" id="IPR000326">
    <property type="entry name" value="PAP2/HPO"/>
</dbReference>
<dbReference type="GO" id="GO:0005886">
    <property type="term" value="C:plasma membrane"/>
    <property type="evidence" value="ECO:0007669"/>
    <property type="project" value="UniProtKB-SubCell"/>
</dbReference>
<evidence type="ECO:0000256" key="4">
    <source>
        <dbReference type="ARBA" id="ARBA00022801"/>
    </source>
</evidence>
<keyword evidence="2" id="KW-1003">Cell membrane</keyword>
<feature type="domain" description="Phosphatidic acid phosphatase type 2/haloperoxidase" evidence="8">
    <location>
        <begin position="87"/>
        <end position="198"/>
    </location>
</feature>
<name>A0A372JB50_9ACTN</name>
<organism evidence="9 10">
    <name type="scientific">Actinomadura logoneensis</name>
    <dbReference type="NCBI Taxonomy" id="2293572"/>
    <lineage>
        <taxon>Bacteria</taxon>
        <taxon>Bacillati</taxon>
        <taxon>Actinomycetota</taxon>
        <taxon>Actinomycetes</taxon>
        <taxon>Streptosporangiales</taxon>
        <taxon>Thermomonosporaceae</taxon>
        <taxon>Actinomadura</taxon>
    </lineage>
</organism>
<dbReference type="Gene3D" id="1.20.144.10">
    <property type="entry name" value="Phosphatidic acid phosphatase type 2/haloperoxidase"/>
    <property type="match status" value="1"/>
</dbReference>
<evidence type="ECO:0000259" key="8">
    <source>
        <dbReference type="SMART" id="SM00014"/>
    </source>
</evidence>
<evidence type="ECO:0000256" key="6">
    <source>
        <dbReference type="ARBA" id="ARBA00023136"/>
    </source>
</evidence>
<protein>
    <submittedName>
        <fullName evidence="9">Phosphatase PAP2 family protein</fullName>
    </submittedName>
</protein>
<dbReference type="EMBL" id="QURH01001011">
    <property type="protein sequence ID" value="RFU37056.1"/>
    <property type="molecule type" value="Genomic_DNA"/>
</dbReference>
<feature type="transmembrane region" description="Helical" evidence="7">
    <location>
        <begin position="78"/>
        <end position="97"/>
    </location>
</feature>
<evidence type="ECO:0000256" key="2">
    <source>
        <dbReference type="ARBA" id="ARBA00022475"/>
    </source>
</evidence>
<evidence type="ECO:0000256" key="7">
    <source>
        <dbReference type="SAM" id="Phobius"/>
    </source>
</evidence>
<comment type="subcellular location">
    <subcellularLocation>
        <location evidence="1">Cell membrane</location>
        <topology evidence="1">Multi-pass membrane protein</topology>
    </subcellularLocation>
</comment>
<dbReference type="Pfam" id="PF01569">
    <property type="entry name" value="PAP2"/>
    <property type="match status" value="1"/>
</dbReference>
<dbReference type="AlphaFoldDB" id="A0A372JB50"/>
<feature type="transmembrane region" description="Helical" evidence="7">
    <location>
        <begin position="51"/>
        <end position="71"/>
    </location>
</feature>
<evidence type="ECO:0000256" key="3">
    <source>
        <dbReference type="ARBA" id="ARBA00022692"/>
    </source>
</evidence>
<keyword evidence="3 7" id="KW-0812">Transmembrane</keyword>
<feature type="transmembrane region" description="Helical" evidence="7">
    <location>
        <begin position="137"/>
        <end position="168"/>
    </location>
</feature>
<keyword evidence="4" id="KW-0378">Hydrolase</keyword>
<reference evidence="9 10" key="1">
    <citation type="submission" date="2018-08" db="EMBL/GenBank/DDBJ databases">
        <title>Actinomadura jelena sp. nov., a novel Actinomycete isolated from soil in Chad.</title>
        <authorList>
            <person name="Shi L."/>
        </authorList>
    </citation>
    <scope>NUCLEOTIDE SEQUENCE [LARGE SCALE GENOMIC DNA]</scope>
    <source>
        <strain evidence="9 10">NEAU-G17</strain>
    </source>
</reference>
<keyword evidence="6 7" id="KW-0472">Membrane</keyword>
<proteinExistence type="predicted"/>
<evidence type="ECO:0000256" key="5">
    <source>
        <dbReference type="ARBA" id="ARBA00022989"/>
    </source>
</evidence>
<dbReference type="SUPFAM" id="SSF48317">
    <property type="entry name" value="Acid phosphatase/Vanadium-dependent haloperoxidase"/>
    <property type="match status" value="1"/>
</dbReference>
<dbReference type="Proteomes" id="UP000261811">
    <property type="component" value="Unassembled WGS sequence"/>
</dbReference>
<dbReference type="GO" id="GO:0016787">
    <property type="term" value="F:hydrolase activity"/>
    <property type="evidence" value="ECO:0007669"/>
    <property type="project" value="UniProtKB-KW"/>
</dbReference>
<dbReference type="SMART" id="SM00014">
    <property type="entry name" value="acidPPc"/>
    <property type="match status" value="1"/>
</dbReference>
<dbReference type="PANTHER" id="PTHR14969:SF62">
    <property type="entry name" value="DECAPRENYLPHOSPHORYL-5-PHOSPHORIBOSE PHOSPHATASE RV3807C-RELATED"/>
    <property type="match status" value="1"/>
</dbReference>
<keyword evidence="5 7" id="KW-1133">Transmembrane helix</keyword>
<feature type="transmembrane region" description="Helical" evidence="7">
    <location>
        <begin position="180"/>
        <end position="198"/>
    </location>
</feature>
<dbReference type="InterPro" id="IPR036938">
    <property type="entry name" value="PAP2/HPO_sf"/>
</dbReference>
<dbReference type="PANTHER" id="PTHR14969">
    <property type="entry name" value="SPHINGOSINE-1-PHOSPHATE PHOSPHOHYDROLASE"/>
    <property type="match status" value="1"/>
</dbReference>
<accession>A0A372JB50</accession>
<sequence length="218" mass="22579">MQGGDEFTGSGVRVIHGTAAAVLAGHDAFDAGLYRAVVGVSRHTGELNGLVGWWSDYGLVLFVVLAALAWWRARDRGLRAAASALWVPGAMAAAYVLNSVVKLIAQEQRPCRAMPAVHIAVACPGASDYSFPSNHAVLAGAAAVAVCLAAGRLLGTIAVLDALVIAASRVYIGVHYPHDVAVGLLVGALVAAGGGFVLTRTLDRLVPVRPLRTPSEQR</sequence>
<comment type="caution">
    <text evidence="9">The sequence shown here is derived from an EMBL/GenBank/DDBJ whole genome shotgun (WGS) entry which is preliminary data.</text>
</comment>
<evidence type="ECO:0000313" key="9">
    <source>
        <dbReference type="EMBL" id="RFU37056.1"/>
    </source>
</evidence>